<comment type="caution">
    <text evidence="1">The sequence shown here is derived from an EMBL/GenBank/DDBJ whole genome shotgun (WGS) entry which is preliminary data.</text>
</comment>
<name>A0ACB8F7Y5_9SAUR</name>
<keyword evidence="2" id="KW-1185">Reference proteome</keyword>
<dbReference type="EMBL" id="CM037621">
    <property type="protein sequence ID" value="KAH8001301.1"/>
    <property type="molecule type" value="Genomic_DNA"/>
</dbReference>
<accession>A0ACB8F7Y5</accession>
<gene>
    <name evidence="1" type="ORF">K3G42_003963</name>
</gene>
<sequence>MGHTNFLTDLRLAHFIQHLPPEELWVLLCVQNPPYLLKEEQEGRASITCNVFNLANSVKSVEVSLLEEHPDILVRGAFLELHQLLELAHYPAGHTDFDSITVGTDYCSPCEGWPLNMMWKHGVVLDVIGHL</sequence>
<evidence type="ECO:0000313" key="1">
    <source>
        <dbReference type="EMBL" id="KAH8001301.1"/>
    </source>
</evidence>
<evidence type="ECO:0000313" key="2">
    <source>
        <dbReference type="Proteomes" id="UP000827872"/>
    </source>
</evidence>
<proteinExistence type="predicted"/>
<protein>
    <submittedName>
        <fullName evidence="1">Uncharacterized protein</fullName>
    </submittedName>
</protein>
<reference evidence="1" key="1">
    <citation type="submission" date="2021-08" db="EMBL/GenBank/DDBJ databases">
        <title>The first chromosome-level gecko genome reveals the dynamic sex chromosomes of Neotropical dwarf geckos (Sphaerodactylidae: Sphaerodactylus).</title>
        <authorList>
            <person name="Pinto B.J."/>
            <person name="Keating S.E."/>
            <person name="Gamble T."/>
        </authorList>
    </citation>
    <scope>NUCLEOTIDE SEQUENCE</scope>
    <source>
        <strain evidence="1">TG3544</strain>
    </source>
</reference>
<organism evidence="1 2">
    <name type="scientific">Sphaerodactylus townsendi</name>
    <dbReference type="NCBI Taxonomy" id="933632"/>
    <lineage>
        <taxon>Eukaryota</taxon>
        <taxon>Metazoa</taxon>
        <taxon>Chordata</taxon>
        <taxon>Craniata</taxon>
        <taxon>Vertebrata</taxon>
        <taxon>Euteleostomi</taxon>
        <taxon>Lepidosauria</taxon>
        <taxon>Squamata</taxon>
        <taxon>Bifurcata</taxon>
        <taxon>Gekkota</taxon>
        <taxon>Sphaerodactylidae</taxon>
        <taxon>Sphaerodactylus</taxon>
    </lineage>
</organism>
<dbReference type="Proteomes" id="UP000827872">
    <property type="component" value="Linkage Group LG08"/>
</dbReference>